<accession>A0ABT0Z3I0</accession>
<evidence type="ECO:0000256" key="2">
    <source>
        <dbReference type="ARBA" id="ARBA00023125"/>
    </source>
</evidence>
<keyword evidence="6" id="KW-1185">Reference proteome</keyword>
<reference evidence="5" key="1">
    <citation type="submission" date="2022-06" db="EMBL/GenBank/DDBJ databases">
        <title>Gramella sediminis sp. nov., isolated from deep-sea sediment of the Indian Ocean.</title>
        <authorList>
            <person name="Yang L."/>
        </authorList>
    </citation>
    <scope>NUCLEOTIDE SEQUENCE</scope>
    <source>
        <strain evidence="5">HMD3159</strain>
    </source>
</reference>
<sequence length="286" mass="33556">MCPNEENYYIPIINMEEFRKGQLAGRKEILFNELNGERHIERPHKHDFFIIILFEKAQGVHKIDSTDYPIGNHEVHILFPGQMHRWDIKDGSVGYQLMVEKSFFEHFAPYFRFSFTNYQNHPVIQLSESAFQLLLYEFNAIKDELRRKNSLTQLIVNRAAVIATIVSREAENNFTEFKVYQSNPRLAKFNMLIDEFFKDQKHVGFYAKKLNITANYLSILCKKHLKVSATHLIQLRVCTEAKRLLQSTTLSVKEISVELGFVDHAYFSNFFKGKTGMSPTSFRDKR</sequence>
<name>A0ABT0Z3I0_9FLAO</name>
<dbReference type="PANTHER" id="PTHR43280">
    <property type="entry name" value="ARAC-FAMILY TRANSCRIPTIONAL REGULATOR"/>
    <property type="match status" value="1"/>
</dbReference>
<dbReference type="Pfam" id="PF02311">
    <property type="entry name" value="AraC_binding"/>
    <property type="match status" value="1"/>
</dbReference>
<evidence type="ECO:0000313" key="6">
    <source>
        <dbReference type="Proteomes" id="UP001155077"/>
    </source>
</evidence>
<dbReference type="SUPFAM" id="SSF51215">
    <property type="entry name" value="Regulatory protein AraC"/>
    <property type="match status" value="1"/>
</dbReference>
<dbReference type="SMART" id="SM00342">
    <property type="entry name" value="HTH_ARAC"/>
    <property type="match status" value="1"/>
</dbReference>
<dbReference type="EMBL" id="JAMSCK010000004">
    <property type="protein sequence ID" value="MCM8570287.1"/>
    <property type="molecule type" value="Genomic_DNA"/>
</dbReference>
<dbReference type="SUPFAM" id="SSF46689">
    <property type="entry name" value="Homeodomain-like"/>
    <property type="match status" value="1"/>
</dbReference>
<dbReference type="Proteomes" id="UP001155077">
    <property type="component" value="Unassembled WGS sequence"/>
</dbReference>
<dbReference type="InterPro" id="IPR018060">
    <property type="entry name" value="HTH_AraC"/>
</dbReference>
<dbReference type="Gene3D" id="1.10.10.60">
    <property type="entry name" value="Homeodomain-like"/>
    <property type="match status" value="1"/>
</dbReference>
<evidence type="ECO:0000313" key="5">
    <source>
        <dbReference type="EMBL" id="MCM8570287.1"/>
    </source>
</evidence>
<comment type="caution">
    <text evidence="5">The sequence shown here is derived from an EMBL/GenBank/DDBJ whole genome shotgun (WGS) entry which is preliminary data.</text>
</comment>
<organism evidence="5 6">
    <name type="scientific">Gramella jeungdoensis</name>
    <dbReference type="NCBI Taxonomy" id="708091"/>
    <lineage>
        <taxon>Bacteria</taxon>
        <taxon>Pseudomonadati</taxon>
        <taxon>Bacteroidota</taxon>
        <taxon>Flavobacteriia</taxon>
        <taxon>Flavobacteriales</taxon>
        <taxon>Flavobacteriaceae</taxon>
        <taxon>Christiangramia</taxon>
    </lineage>
</organism>
<gene>
    <name evidence="5" type="ORF">NE848_12920</name>
</gene>
<dbReference type="InterPro" id="IPR009057">
    <property type="entry name" value="Homeodomain-like_sf"/>
</dbReference>
<keyword evidence="3" id="KW-0804">Transcription</keyword>
<dbReference type="PROSITE" id="PS01124">
    <property type="entry name" value="HTH_ARAC_FAMILY_2"/>
    <property type="match status" value="1"/>
</dbReference>
<dbReference type="Pfam" id="PF12833">
    <property type="entry name" value="HTH_18"/>
    <property type="match status" value="1"/>
</dbReference>
<keyword evidence="1" id="KW-0805">Transcription regulation</keyword>
<keyword evidence="2" id="KW-0238">DNA-binding</keyword>
<dbReference type="RefSeq" id="WP_252114234.1">
    <property type="nucleotide sequence ID" value="NZ_JAMSCK010000004.1"/>
</dbReference>
<evidence type="ECO:0000256" key="1">
    <source>
        <dbReference type="ARBA" id="ARBA00023015"/>
    </source>
</evidence>
<evidence type="ECO:0000256" key="3">
    <source>
        <dbReference type="ARBA" id="ARBA00023163"/>
    </source>
</evidence>
<proteinExistence type="predicted"/>
<dbReference type="PANTHER" id="PTHR43280:SF32">
    <property type="entry name" value="TRANSCRIPTIONAL REGULATORY PROTEIN"/>
    <property type="match status" value="1"/>
</dbReference>
<feature type="domain" description="HTH araC/xylS-type" evidence="4">
    <location>
        <begin position="187"/>
        <end position="285"/>
    </location>
</feature>
<dbReference type="InterPro" id="IPR037923">
    <property type="entry name" value="HTH-like"/>
</dbReference>
<dbReference type="InterPro" id="IPR003313">
    <property type="entry name" value="AraC-bd"/>
</dbReference>
<evidence type="ECO:0000259" key="4">
    <source>
        <dbReference type="PROSITE" id="PS01124"/>
    </source>
</evidence>
<protein>
    <submittedName>
        <fullName evidence="5">AraC family transcriptional regulator</fullName>
    </submittedName>
</protein>